<evidence type="ECO:0000256" key="1">
    <source>
        <dbReference type="SAM" id="SignalP"/>
    </source>
</evidence>
<dbReference type="PROSITE" id="PS51257">
    <property type="entry name" value="PROKAR_LIPOPROTEIN"/>
    <property type="match status" value="1"/>
</dbReference>
<name>A0A1I5L6U3_9SPHN</name>
<dbReference type="EMBL" id="FOWZ01000001">
    <property type="protein sequence ID" value="SFO92977.1"/>
    <property type="molecule type" value="Genomic_DNA"/>
</dbReference>
<evidence type="ECO:0008006" key="4">
    <source>
        <dbReference type="Google" id="ProtNLM"/>
    </source>
</evidence>
<proteinExistence type="predicted"/>
<dbReference type="STRING" id="604088.SAMN04488060_0785"/>
<organism evidence="2 3">
    <name type="scientific">Qipengyuania nanhaisediminis</name>
    <dbReference type="NCBI Taxonomy" id="604088"/>
    <lineage>
        <taxon>Bacteria</taxon>
        <taxon>Pseudomonadati</taxon>
        <taxon>Pseudomonadota</taxon>
        <taxon>Alphaproteobacteria</taxon>
        <taxon>Sphingomonadales</taxon>
        <taxon>Erythrobacteraceae</taxon>
        <taxon>Qipengyuania</taxon>
    </lineage>
</organism>
<dbReference type="OrthoDB" id="7409056at2"/>
<accession>A0A1I5L6U3</accession>
<evidence type="ECO:0000313" key="2">
    <source>
        <dbReference type="EMBL" id="SFO92977.1"/>
    </source>
</evidence>
<dbReference type="AlphaFoldDB" id="A0A1I5L6U3"/>
<feature type="signal peptide" evidence="1">
    <location>
        <begin position="1"/>
        <end position="26"/>
    </location>
</feature>
<dbReference type="RefSeq" id="WP_143089557.1">
    <property type="nucleotide sequence ID" value="NZ_FOWZ01000001.1"/>
</dbReference>
<reference evidence="3" key="1">
    <citation type="submission" date="2016-10" db="EMBL/GenBank/DDBJ databases">
        <authorList>
            <person name="Varghese N."/>
            <person name="Submissions S."/>
        </authorList>
    </citation>
    <scope>NUCLEOTIDE SEQUENCE [LARGE SCALE GENOMIC DNA]</scope>
    <source>
        <strain evidence="3">CGMCC 1.7715</strain>
    </source>
</reference>
<feature type="chain" id="PRO_5011578669" description="Pilus assembly protein CpaD" evidence="1">
    <location>
        <begin position="27"/>
        <end position="93"/>
    </location>
</feature>
<keyword evidence="3" id="KW-1185">Reference proteome</keyword>
<sequence>MATNTKALRTVLLTAGVIATAGCATGSGNDFMADTSWGEANRRTMAAQVIDPNPVYETAIPPTTAQNAVAAIDRYYDDAVKEPDEVSTTASPE</sequence>
<gene>
    <name evidence="2" type="ORF">SAMN04488060_0785</name>
</gene>
<protein>
    <recommendedName>
        <fullName evidence="4">Pilus assembly protein CpaD</fullName>
    </recommendedName>
</protein>
<keyword evidence="1" id="KW-0732">Signal</keyword>
<evidence type="ECO:0000313" key="3">
    <source>
        <dbReference type="Proteomes" id="UP000199331"/>
    </source>
</evidence>
<dbReference type="Proteomes" id="UP000199331">
    <property type="component" value="Unassembled WGS sequence"/>
</dbReference>